<reference evidence="1" key="1">
    <citation type="submission" date="2018-05" db="EMBL/GenBank/DDBJ databases">
        <authorList>
            <person name="Lanie J.A."/>
            <person name="Ng W.-L."/>
            <person name="Kazmierczak K.M."/>
            <person name="Andrzejewski T.M."/>
            <person name="Davidsen T.M."/>
            <person name="Wayne K.J."/>
            <person name="Tettelin H."/>
            <person name="Glass J.I."/>
            <person name="Rusch D."/>
            <person name="Podicherti R."/>
            <person name="Tsui H.-C.T."/>
            <person name="Winkler M.E."/>
        </authorList>
    </citation>
    <scope>NUCLEOTIDE SEQUENCE</scope>
</reference>
<dbReference type="Gene3D" id="1.25.40.10">
    <property type="entry name" value="Tetratricopeptide repeat domain"/>
    <property type="match status" value="1"/>
</dbReference>
<dbReference type="SUPFAM" id="SSF48452">
    <property type="entry name" value="TPR-like"/>
    <property type="match status" value="1"/>
</dbReference>
<dbReference type="PANTHER" id="PTHR47908">
    <property type="match status" value="1"/>
</dbReference>
<gene>
    <name evidence="1" type="ORF">METZ01_LOCUS97244</name>
</gene>
<dbReference type="EMBL" id="UINC01009932">
    <property type="protein sequence ID" value="SVA44390.1"/>
    <property type="molecule type" value="Genomic_DNA"/>
</dbReference>
<protein>
    <recommendedName>
        <fullName evidence="2">Lipoprotein NlpI</fullName>
    </recommendedName>
</protein>
<dbReference type="InterPro" id="IPR011990">
    <property type="entry name" value="TPR-like_helical_dom_sf"/>
</dbReference>
<evidence type="ECO:0008006" key="2">
    <source>
        <dbReference type="Google" id="ProtNLM"/>
    </source>
</evidence>
<name>A0A381VVT1_9ZZZZ</name>
<proteinExistence type="predicted"/>
<dbReference type="PANTHER" id="PTHR47908:SF2">
    <property type="entry name" value="TETRATRICOPEPTIDE REPEAT (TPR)-LIKE SUPERFAMILY PROTEIN"/>
    <property type="match status" value="1"/>
</dbReference>
<dbReference type="GO" id="GO:0009507">
    <property type="term" value="C:chloroplast"/>
    <property type="evidence" value="ECO:0007669"/>
    <property type="project" value="TreeGrafter"/>
</dbReference>
<evidence type="ECO:0000313" key="1">
    <source>
        <dbReference type="EMBL" id="SVA44390.1"/>
    </source>
</evidence>
<sequence length="197" mass="21330">MVLILGVACGPAEGQTPGQLLRQAESDFLAGRVEASVIGFDQVALGRPDAAPGLWQRGIALYYVGRFEDCRRQFESHRLVNPNDVENAAWHFLCVAKAEGAGAALAAILPVGPDSRPPMREIYDMFSGRLSPQEVLSAAGEVPRARFYAHLYIALYHESLGRTGLARDEIVLAAADQFASAGGYMHAVAVVHRDRLE</sequence>
<accession>A0A381VVT1</accession>
<organism evidence="1">
    <name type="scientific">marine metagenome</name>
    <dbReference type="NCBI Taxonomy" id="408172"/>
    <lineage>
        <taxon>unclassified sequences</taxon>
        <taxon>metagenomes</taxon>
        <taxon>ecological metagenomes</taxon>
    </lineage>
</organism>
<dbReference type="AlphaFoldDB" id="A0A381VVT1"/>